<dbReference type="Pfam" id="PF03992">
    <property type="entry name" value="ABM"/>
    <property type="match status" value="1"/>
</dbReference>
<dbReference type="EMBL" id="JBHSRD010000008">
    <property type="protein sequence ID" value="MFC6009343.1"/>
    <property type="molecule type" value="Genomic_DNA"/>
</dbReference>
<dbReference type="InterPro" id="IPR007138">
    <property type="entry name" value="ABM_dom"/>
</dbReference>
<accession>A0ABW1JKW0</accession>
<keyword evidence="4" id="KW-1185">Reference proteome</keyword>
<comment type="caution">
    <text evidence="3">The sequence shown here is derived from an EMBL/GenBank/DDBJ whole genome shotgun (WGS) entry which is preliminary data.</text>
</comment>
<evidence type="ECO:0000256" key="1">
    <source>
        <dbReference type="SAM" id="MobiDB-lite"/>
    </source>
</evidence>
<sequence>MPLVVVTRYRVPPGDEPTFRGRAREALDALRAQPGCRRGHVGRSIDDPQRWLLQTEWDTTGAYRRALSSYDVKLRAVPVMYHAIDEPTAYESLVEADENGLSEHASDRDPSAGTASPGRHGDR</sequence>
<dbReference type="Gene3D" id="3.30.70.100">
    <property type="match status" value="1"/>
</dbReference>
<organism evidence="3 4">
    <name type="scientific">Angustibacter luteus</name>
    <dbReference type="NCBI Taxonomy" id="658456"/>
    <lineage>
        <taxon>Bacteria</taxon>
        <taxon>Bacillati</taxon>
        <taxon>Actinomycetota</taxon>
        <taxon>Actinomycetes</taxon>
        <taxon>Kineosporiales</taxon>
        <taxon>Kineosporiaceae</taxon>
    </lineage>
</organism>
<protein>
    <submittedName>
        <fullName evidence="3">Antibiotic biosynthesis monooxygenase family protein</fullName>
    </submittedName>
</protein>
<name>A0ABW1JKW0_9ACTN</name>
<dbReference type="GO" id="GO:0004497">
    <property type="term" value="F:monooxygenase activity"/>
    <property type="evidence" value="ECO:0007669"/>
    <property type="project" value="UniProtKB-KW"/>
</dbReference>
<evidence type="ECO:0000313" key="3">
    <source>
        <dbReference type="EMBL" id="MFC6009343.1"/>
    </source>
</evidence>
<keyword evidence="3" id="KW-0503">Monooxygenase</keyword>
<dbReference type="RefSeq" id="WP_345717858.1">
    <property type="nucleotide sequence ID" value="NZ_BAABFP010000007.1"/>
</dbReference>
<gene>
    <name evidence="3" type="ORF">ACFQDO_19605</name>
</gene>
<evidence type="ECO:0000259" key="2">
    <source>
        <dbReference type="PROSITE" id="PS51725"/>
    </source>
</evidence>
<keyword evidence="3" id="KW-0560">Oxidoreductase</keyword>
<feature type="region of interest" description="Disordered" evidence="1">
    <location>
        <begin position="94"/>
        <end position="123"/>
    </location>
</feature>
<reference evidence="4" key="1">
    <citation type="journal article" date="2019" name="Int. J. Syst. Evol. Microbiol.">
        <title>The Global Catalogue of Microorganisms (GCM) 10K type strain sequencing project: providing services to taxonomists for standard genome sequencing and annotation.</title>
        <authorList>
            <consortium name="The Broad Institute Genomics Platform"/>
            <consortium name="The Broad Institute Genome Sequencing Center for Infectious Disease"/>
            <person name="Wu L."/>
            <person name="Ma J."/>
        </authorList>
    </citation>
    <scope>NUCLEOTIDE SEQUENCE [LARGE SCALE GENOMIC DNA]</scope>
    <source>
        <strain evidence="4">KACC 14249</strain>
    </source>
</reference>
<evidence type="ECO:0000313" key="4">
    <source>
        <dbReference type="Proteomes" id="UP001596189"/>
    </source>
</evidence>
<dbReference type="Proteomes" id="UP001596189">
    <property type="component" value="Unassembled WGS sequence"/>
</dbReference>
<dbReference type="InterPro" id="IPR011008">
    <property type="entry name" value="Dimeric_a/b-barrel"/>
</dbReference>
<feature type="domain" description="ABM" evidence="2">
    <location>
        <begin position="3"/>
        <end position="94"/>
    </location>
</feature>
<dbReference type="SUPFAM" id="SSF54909">
    <property type="entry name" value="Dimeric alpha+beta barrel"/>
    <property type="match status" value="1"/>
</dbReference>
<dbReference type="PROSITE" id="PS51725">
    <property type="entry name" value="ABM"/>
    <property type="match status" value="1"/>
</dbReference>
<proteinExistence type="predicted"/>